<accession>A0ACC2UZ07</accession>
<proteinExistence type="predicted"/>
<keyword evidence="2" id="KW-1185">Reference proteome</keyword>
<sequence>MSDKLTDLPSVTAARKRSSVGAVKKLTKYLNKFLRNKWVCMAYALDPTVRDDGLRECLAFYGLLGVFDDVLYLINNKLLEYKEEVEDQHSSDTDDVRVVNEHQRPNKFASARIKAGKQVIDYDREDPWQCYNSGAAEFATIIGEPVLHYWRRMYEEKEM</sequence>
<dbReference type="Proteomes" id="UP001227268">
    <property type="component" value="Unassembled WGS sequence"/>
</dbReference>
<evidence type="ECO:0000313" key="2">
    <source>
        <dbReference type="Proteomes" id="UP001227268"/>
    </source>
</evidence>
<dbReference type="EMBL" id="JASBWT010000041">
    <property type="protein sequence ID" value="KAJ9092212.1"/>
    <property type="molecule type" value="Genomic_DNA"/>
</dbReference>
<gene>
    <name evidence="1" type="ORF">QFC21_006958</name>
</gene>
<name>A0ACC2UZ07_9TREE</name>
<organism evidence="1 2">
    <name type="scientific">Naganishia friedmannii</name>
    <dbReference type="NCBI Taxonomy" id="89922"/>
    <lineage>
        <taxon>Eukaryota</taxon>
        <taxon>Fungi</taxon>
        <taxon>Dikarya</taxon>
        <taxon>Basidiomycota</taxon>
        <taxon>Agaricomycotina</taxon>
        <taxon>Tremellomycetes</taxon>
        <taxon>Filobasidiales</taxon>
        <taxon>Filobasidiaceae</taxon>
        <taxon>Naganishia</taxon>
    </lineage>
</organism>
<comment type="caution">
    <text evidence="1">The sequence shown here is derived from an EMBL/GenBank/DDBJ whole genome shotgun (WGS) entry which is preliminary data.</text>
</comment>
<evidence type="ECO:0000313" key="1">
    <source>
        <dbReference type="EMBL" id="KAJ9092212.1"/>
    </source>
</evidence>
<protein>
    <submittedName>
        <fullName evidence="1">Uncharacterized protein</fullName>
    </submittedName>
</protein>
<reference evidence="1" key="1">
    <citation type="submission" date="2023-04" db="EMBL/GenBank/DDBJ databases">
        <title>Draft Genome sequencing of Naganishia species isolated from polar environments using Oxford Nanopore Technology.</title>
        <authorList>
            <person name="Leo P."/>
            <person name="Venkateswaran K."/>
        </authorList>
    </citation>
    <scope>NUCLEOTIDE SEQUENCE</scope>
    <source>
        <strain evidence="1">MNA-CCFEE 5423</strain>
    </source>
</reference>